<gene>
    <name evidence="2" type="ORF">Acr_11g0007460</name>
</gene>
<name>A0A7J0FCL7_9ERIC</name>
<organism evidence="2 3">
    <name type="scientific">Actinidia rufa</name>
    <dbReference type="NCBI Taxonomy" id="165716"/>
    <lineage>
        <taxon>Eukaryota</taxon>
        <taxon>Viridiplantae</taxon>
        <taxon>Streptophyta</taxon>
        <taxon>Embryophyta</taxon>
        <taxon>Tracheophyta</taxon>
        <taxon>Spermatophyta</taxon>
        <taxon>Magnoliopsida</taxon>
        <taxon>eudicotyledons</taxon>
        <taxon>Gunneridae</taxon>
        <taxon>Pentapetalae</taxon>
        <taxon>asterids</taxon>
        <taxon>Ericales</taxon>
        <taxon>Actinidiaceae</taxon>
        <taxon>Actinidia</taxon>
    </lineage>
</organism>
<dbReference type="EMBL" id="BJWL01000011">
    <property type="protein sequence ID" value="GFY96440.1"/>
    <property type="molecule type" value="Genomic_DNA"/>
</dbReference>
<accession>A0A7J0FCL7</accession>
<keyword evidence="3" id="KW-1185">Reference proteome</keyword>
<dbReference type="Proteomes" id="UP000585474">
    <property type="component" value="Unassembled WGS sequence"/>
</dbReference>
<evidence type="ECO:0000313" key="2">
    <source>
        <dbReference type="EMBL" id="GFY96440.1"/>
    </source>
</evidence>
<proteinExistence type="predicted"/>
<sequence length="104" mass="12134">MERMKEEMRAIMGKLKDFLGRIEQRQEEIIQTQVKHGEYIDSLGDFYENLNAQQQTFHQQFSTQLDEVEAQMEGLWVHLVPPPPPPPYALGEAPPRPPYNPPPY</sequence>
<evidence type="ECO:0000313" key="3">
    <source>
        <dbReference type="Proteomes" id="UP000585474"/>
    </source>
</evidence>
<evidence type="ECO:0000256" key="1">
    <source>
        <dbReference type="SAM" id="MobiDB-lite"/>
    </source>
</evidence>
<dbReference type="AlphaFoldDB" id="A0A7J0FCL7"/>
<comment type="caution">
    <text evidence="2">The sequence shown here is derived from an EMBL/GenBank/DDBJ whole genome shotgun (WGS) entry which is preliminary data.</text>
</comment>
<feature type="region of interest" description="Disordered" evidence="1">
    <location>
        <begin position="83"/>
        <end position="104"/>
    </location>
</feature>
<reference evidence="2 3" key="1">
    <citation type="submission" date="2019-07" db="EMBL/GenBank/DDBJ databases">
        <title>De Novo Assembly of kiwifruit Actinidia rufa.</title>
        <authorList>
            <person name="Sugita-Konishi S."/>
            <person name="Sato K."/>
            <person name="Mori E."/>
            <person name="Abe Y."/>
            <person name="Kisaki G."/>
            <person name="Hamano K."/>
            <person name="Suezawa K."/>
            <person name="Otani M."/>
            <person name="Fukuda T."/>
            <person name="Manabe T."/>
            <person name="Gomi K."/>
            <person name="Tabuchi M."/>
            <person name="Akimitsu K."/>
            <person name="Kataoka I."/>
        </authorList>
    </citation>
    <scope>NUCLEOTIDE SEQUENCE [LARGE SCALE GENOMIC DNA]</scope>
    <source>
        <strain evidence="3">cv. Fuchu</strain>
    </source>
</reference>
<protein>
    <submittedName>
        <fullName evidence="2">Uncharacterized protein</fullName>
    </submittedName>
</protein>